<comment type="subcellular location">
    <subcellularLocation>
        <location evidence="1">Membrane</location>
        <topology evidence="1">Multi-pass membrane protein</topology>
    </subcellularLocation>
</comment>
<keyword evidence="8" id="KW-1185">Reference proteome</keyword>
<dbReference type="PANTHER" id="PTHR10671:SF108">
    <property type="entry name" value="CLAUDIN FAMILY PROTEIN-RELATED"/>
    <property type="match status" value="1"/>
</dbReference>
<reference evidence="7" key="1">
    <citation type="journal article" date="2023" name="DNA Res.">
        <title>Chromosome-level genome assembly of Phrynocephalus forsythii using third-generation DNA sequencing and Hi-C analysis.</title>
        <authorList>
            <person name="Qi Y."/>
            <person name="Zhao W."/>
            <person name="Zhao Y."/>
            <person name="Niu C."/>
            <person name="Cao S."/>
            <person name="Zhang Y."/>
        </authorList>
    </citation>
    <scope>NUCLEOTIDE SEQUENCE</scope>
    <source>
        <tissue evidence="7">Muscle</tissue>
    </source>
</reference>
<keyword evidence="4 5" id="KW-0472">Membrane</keyword>
<evidence type="ECO:0000256" key="4">
    <source>
        <dbReference type="ARBA" id="ARBA00023136"/>
    </source>
</evidence>
<evidence type="ECO:0000313" key="8">
    <source>
        <dbReference type="Proteomes" id="UP001142489"/>
    </source>
</evidence>
<evidence type="ECO:0000256" key="1">
    <source>
        <dbReference type="ARBA" id="ARBA00004141"/>
    </source>
</evidence>
<gene>
    <name evidence="7" type="ORF">JRQ81_011584</name>
</gene>
<dbReference type="AlphaFoldDB" id="A0A9Q1AQP4"/>
<feature type="chain" id="PRO_5040257885" evidence="6">
    <location>
        <begin position="31"/>
        <end position="229"/>
    </location>
</feature>
<feature type="signal peptide" evidence="6">
    <location>
        <begin position="1"/>
        <end position="30"/>
    </location>
</feature>
<name>A0A9Q1AQP4_9SAUR</name>
<sequence length="229" mass="25126">MKLYHKATTTTSTCISFLLLVVSLLSPTWLEIIVPKTDMTPNPVVYKLCNNVACSQLEGTSDTFKASRILLILTTIAGFIAAFSLLISCHCLRCYGRPPNMLVSSAASFAAGVLGFVAMTLYTMDATQKEMDSMGSHLHFTWSFCLTWMVFSLFIINGFFSLLAYLLCAAPVVHRHTSPFLLGRRRHQSISGDFPPVRLSVLPSQEEVLATPGTSHFPGNSICFSSTVI</sequence>
<dbReference type="OrthoDB" id="9045449at2759"/>
<organism evidence="7 8">
    <name type="scientific">Phrynocephalus forsythii</name>
    <dbReference type="NCBI Taxonomy" id="171643"/>
    <lineage>
        <taxon>Eukaryota</taxon>
        <taxon>Metazoa</taxon>
        <taxon>Chordata</taxon>
        <taxon>Craniata</taxon>
        <taxon>Vertebrata</taxon>
        <taxon>Euteleostomi</taxon>
        <taxon>Lepidosauria</taxon>
        <taxon>Squamata</taxon>
        <taxon>Bifurcata</taxon>
        <taxon>Unidentata</taxon>
        <taxon>Episquamata</taxon>
        <taxon>Toxicofera</taxon>
        <taxon>Iguania</taxon>
        <taxon>Acrodonta</taxon>
        <taxon>Agamidae</taxon>
        <taxon>Agaminae</taxon>
        <taxon>Phrynocephalus</taxon>
    </lineage>
</organism>
<feature type="transmembrane region" description="Helical" evidence="5">
    <location>
        <begin position="101"/>
        <end position="121"/>
    </location>
</feature>
<dbReference type="Gene3D" id="1.20.140.150">
    <property type="match status" value="1"/>
</dbReference>
<dbReference type="InterPro" id="IPR050579">
    <property type="entry name" value="PMP-22/EMP/MP20-like"/>
</dbReference>
<keyword evidence="3 5" id="KW-1133">Transmembrane helix</keyword>
<accession>A0A9Q1AQP4</accession>
<dbReference type="PANTHER" id="PTHR10671">
    <property type="entry name" value="EPITHELIAL MEMBRANE PROTEIN-RELATED"/>
    <property type="match status" value="1"/>
</dbReference>
<evidence type="ECO:0000256" key="6">
    <source>
        <dbReference type="SAM" id="SignalP"/>
    </source>
</evidence>
<keyword evidence="2 5" id="KW-0812">Transmembrane</keyword>
<protein>
    <submittedName>
        <fullName evidence="7">Uncharacterized protein</fullName>
    </submittedName>
</protein>
<dbReference type="GO" id="GO:0005886">
    <property type="term" value="C:plasma membrane"/>
    <property type="evidence" value="ECO:0007669"/>
    <property type="project" value="TreeGrafter"/>
</dbReference>
<evidence type="ECO:0000313" key="7">
    <source>
        <dbReference type="EMBL" id="KAJ7304062.1"/>
    </source>
</evidence>
<feature type="transmembrane region" description="Helical" evidence="5">
    <location>
        <begin position="69"/>
        <end position="89"/>
    </location>
</feature>
<dbReference type="Pfam" id="PF00822">
    <property type="entry name" value="PMP22_Claudin"/>
    <property type="match status" value="1"/>
</dbReference>
<evidence type="ECO:0000256" key="2">
    <source>
        <dbReference type="ARBA" id="ARBA00022692"/>
    </source>
</evidence>
<proteinExistence type="predicted"/>
<keyword evidence="6" id="KW-0732">Signal</keyword>
<evidence type="ECO:0000256" key="3">
    <source>
        <dbReference type="ARBA" id="ARBA00022989"/>
    </source>
</evidence>
<feature type="transmembrane region" description="Helical" evidence="5">
    <location>
        <begin position="141"/>
        <end position="168"/>
    </location>
</feature>
<comment type="caution">
    <text evidence="7">The sequence shown here is derived from an EMBL/GenBank/DDBJ whole genome shotgun (WGS) entry which is preliminary data.</text>
</comment>
<dbReference type="EMBL" id="JAPFRF010000023">
    <property type="protein sequence ID" value="KAJ7304062.1"/>
    <property type="molecule type" value="Genomic_DNA"/>
</dbReference>
<dbReference type="InterPro" id="IPR004031">
    <property type="entry name" value="PMP22/EMP/MP20/Claudin"/>
</dbReference>
<dbReference type="Proteomes" id="UP001142489">
    <property type="component" value="Unassembled WGS sequence"/>
</dbReference>
<evidence type="ECO:0000256" key="5">
    <source>
        <dbReference type="SAM" id="Phobius"/>
    </source>
</evidence>